<feature type="region of interest" description="Disordered" evidence="1">
    <location>
        <begin position="66"/>
        <end position="122"/>
    </location>
</feature>
<protein>
    <submittedName>
        <fullName evidence="2">Uncharacterized protein</fullName>
    </submittedName>
</protein>
<evidence type="ECO:0000256" key="1">
    <source>
        <dbReference type="SAM" id="MobiDB-lite"/>
    </source>
</evidence>
<comment type="caution">
    <text evidence="2">The sequence shown here is derived from an EMBL/GenBank/DDBJ whole genome shotgun (WGS) entry which is preliminary data.</text>
</comment>
<reference evidence="2 3" key="1">
    <citation type="journal article" date="2014" name="Agronomy (Basel)">
        <title>A Draft Genome Sequence for Ensete ventricosum, the Drought-Tolerant Tree Against Hunger.</title>
        <authorList>
            <person name="Harrison J."/>
            <person name="Moore K.A."/>
            <person name="Paszkiewicz K."/>
            <person name="Jones T."/>
            <person name="Grant M."/>
            <person name="Ambacheew D."/>
            <person name="Muzemil S."/>
            <person name="Studholme D.J."/>
        </authorList>
    </citation>
    <scope>NUCLEOTIDE SEQUENCE [LARGE SCALE GENOMIC DNA]</scope>
</reference>
<sequence length="122" mass="13224">MRIRSSSNFLRPRLGLHSVSLMTSICCVTEGDPFLLDDDQVDDQNLARGHGSWSSMNLPGMKKVVATQAPRPEMARPATKPAAKKPESIKVEPLLKRLKKLGNSLAPTPKPKPNSPPGEGSN</sequence>
<evidence type="ECO:0000313" key="2">
    <source>
        <dbReference type="EMBL" id="RRT53375.1"/>
    </source>
</evidence>
<dbReference type="EMBL" id="AMZH03011172">
    <property type="protein sequence ID" value="RRT53375.1"/>
    <property type="molecule type" value="Genomic_DNA"/>
</dbReference>
<organism evidence="2 3">
    <name type="scientific">Ensete ventricosum</name>
    <name type="common">Abyssinian banana</name>
    <name type="synonym">Musa ensete</name>
    <dbReference type="NCBI Taxonomy" id="4639"/>
    <lineage>
        <taxon>Eukaryota</taxon>
        <taxon>Viridiplantae</taxon>
        <taxon>Streptophyta</taxon>
        <taxon>Embryophyta</taxon>
        <taxon>Tracheophyta</taxon>
        <taxon>Spermatophyta</taxon>
        <taxon>Magnoliopsida</taxon>
        <taxon>Liliopsida</taxon>
        <taxon>Zingiberales</taxon>
        <taxon>Musaceae</taxon>
        <taxon>Ensete</taxon>
    </lineage>
</organism>
<proteinExistence type="predicted"/>
<accession>A0A426YNS4</accession>
<evidence type="ECO:0000313" key="3">
    <source>
        <dbReference type="Proteomes" id="UP000287651"/>
    </source>
</evidence>
<name>A0A426YNS4_ENSVE</name>
<dbReference type="AlphaFoldDB" id="A0A426YNS4"/>
<gene>
    <name evidence="2" type="ORF">B296_00008728</name>
</gene>
<dbReference type="Proteomes" id="UP000287651">
    <property type="component" value="Unassembled WGS sequence"/>
</dbReference>
<feature type="compositionally biased region" description="Basic and acidic residues" evidence="1">
    <location>
        <begin position="84"/>
        <end position="95"/>
    </location>
</feature>